<keyword evidence="3" id="KW-0813">Transport</keyword>
<comment type="caution">
    <text evidence="11">The sequence shown here is derived from an EMBL/GenBank/DDBJ whole genome shotgun (WGS) entry which is preliminary data.</text>
</comment>
<dbReference type="PANTHER" id="PTHR30433:SF2">
    <property type="entry name" value="MOTILITY PROTEIN A"/>
    <property type="match status" value="1"/>
</dbReference>
<dbReference type="Proteomes" id="UP000017148">
    <property type="component" value="Unassembled WGS sequence"/>
</dbReference>
<feature type="domain" description="MotA/TolQ/ExbB proton channel" evidence="10">
    <location>
        <begin position="98"/>
        <end position="214"/>
    </location>
</feature>
<keyword evidence="11" id="KW-0969">Cilium</keyword>
<dbReference type="RefSeq" id="WP_022636553.1">
    <property type="nucleotide sequence ID" value="NZ_ASJR01000007.1"/>
</dbReference>
<keyword evidence="4" id="KW-1003">Cell membrane</keyword>
<evidence type="ECO:0000256" key="3">
    <source>
        <dbReference type="ARBA" id="ARBA00022448"/>
    </source>
</evidence>
<keyword evidence="12" id="KW-1185">Reference proteome</keyword>
<dbReference type="GO" id="GO:0005886">
    <property type="term" value="C:plasma membrane"/>
    <property type="evidence" value="ECO:0007669"/>
    <property type="project" value="UniProtKB-SubCell"/>
</dbReference>
<feature type="transmembrane region" description="Helical" evidence="9">
    <location>
        <begin position="146"/>
        <end position="168"/>
    </location>
</feature>
<evidence type="ECO:0000256" key="7">
    <source>
        <dbReference type="ARBA" id="ARBA00022989"/>
    </source>
</evidence>
<dbReference type="InterPro" id="IPR002898">
    <property type="entry name" value="MotA_ExbB_proton_chnl"/>
</dbReference>
<accession>U7D811</accession>
<name>U7D811_9BACT</name>
<dbReference type="GO" id="GO:0071978">
    <property type="term" value="P:bacterial-type flagellum-dependent swarming motility"/>
    <property type="evidence" value="ECO:0007669"/>
    <property type="project" value="InterPro"/>
</dbReference>
<evidence type="ECO:0000256" key="6">
    <source>
        <dbReference type="ARBA" id="ARBA00022779"/>
    </source>
</evidence>
<comment type="subcellular location">
    <subcellularLocation>
        <location evidence="1">Cell membrane</location>
        <topology evidence="1">Multi-pass membrane protein</topology>
    </subcellularLocation>
</comment>
<evidence type="ECO:0000256" key="1">
    <source>
        <dbReference type="ARBA" id="ARBA00004651"/>
    </source>
</evidence>
<evidence type="ECO:0000256" key="4">
    <source>
        <dbReference type="ARBA" id="ARBA00022475"/>
    </source>
</evidence>
<evidence type="ECO:0000259" key="10">
    <source>
        <dbReference type="Pfam" id="PF01618"/>
    </source>
</evidence>
<keyword evidence="5 9" id="KW-0812">Transmembrane</keyword>
<keyword evidence="7 9" id="KW-1133">Transmembrane helix</keyword>
<dbReference type="STRING" id="1313304.CALK_1065"/>
<dbReference type="GO" id="GO:0006935">
    <property type="term" value="P:chemotaxis"/>
    <property type="evidence" value="ECO:0007669"/>
    <property type="project" value="InterPro"/>
</dbReference>
<comment type="similarity">
    <text evidence="2">Belongs to the MotA family.</text>
</comment>
<dbReference type="eggNOG" id="COG1291">
    <property type="taxonomic scope" value="Bacteria"/>
</dbReference>
<dbReference type="Pfam" id="PF01618">
    <property type="entry name" value="MotA_ExbB"/>
    <property type="match status" value="1"/>
</dbReference>
<protein>
    <submittedName>
        <fullName evidence="11">Flagellar motor protein MotA</fullName>
    </submittedName>
</protein>
<dbReference type="AlphaFoldDB" id="U7D811"/>
<evidence type="ECO:0000256" key="9">
    <source>
        <dbReference type="SAM" id="Phobius"/>
    </source>
</evidence>
<sequence>MSISNIAGLFTAWLFILMGMGFGQLGTFIDIPSLQIVIIGSIAATVVAYPLESIKTLPALIKQAFSSSKVAPKESITTLVDFSDQARREGILALEDKAQKLDDEFLKKGIGLAVDGTEPEIIRDILKTEITFIEDRHKRGAQMFEFMATIAPAMGMIGTLVGLILMLGSMDDVSTIGPNMAVALITTLYGSLMANAFCTPVANILSEKSGQEIMVKNLMLEGIMALQTGDNPRIVKQRLAAFLNPVARAEIMEED</sequence>
<dbReference type="InterPro" id="IPR000540">
    <property type="entry name" value="Flag_MotA_CS"/>
</dbReference>
<evidence type="ECO:0000256" key="2">
    <source>
        <dbReference type="ARBA" id="ARBA00008038"/>
    </source>
</evidence>
<evidence type="ECO:0000313" key="11">
    <source>
        <dbReference type="EMBL" id="ERP32078.1"/>
    </source>
</evidence>
<keyword evidence="11" id="KW-0966">Cell projection</keyword>
<dbReference type="PROSITE" id="PS01307">
    <property type="entry name" value="MOTA"/>
    <property type="match status" value="1"/>
</dbReference>
<reference evidence="11 12" key="1">
    <citation type="journal article" date="2013" name="Environ. Microbiol.">
        <title>Genome analysis of Chitinivibrio alkaliphilus gen. nov., sp. nov., a novel extremely haloalkaliphilic anaerobic chitinolytic bacterium from the candidate phylum Termite Group 3.</title>
        <authorList>
            <person name="Sorokin D.Y."/>
            <person name="Gumerov V.M."/>
            <person name="Rakitin A.L."/>
            <person name="Beletsky A.V."/>
            <person name="Damste J.S."/>
            <person name="Muyzer G."/>
            <person name="Mardanov A.V."/>
            <person name="Ravin N.V."/>
        </authorList>
    </citation>
    <scope>NUCLEOTIDE SEQUENCE [LARGE SCALE GENOMIC DNA]</scope>
    <source>
        <strain evidence="11 12">ACht1</strain>
    </source>
</reference>
<dbReference type="PATRIC" id="fig|1313304.3.peg.1016"/>
<keyword evidence="11" id="KW-0282">Flagellum</keyword>
<gene>
    <name evidence="11" type="ORF">CALK_1065</name>
</gene>
<dbReference type="OrthoDB" id="9806929at2"/>
<feature type="transmembrane region" description="Helical" evidence="9">
    <location>
        <begin position="33"/>
        <end position="51"/>
    </location>
</feature>
<evidence type="ECO:0000256" key="5">
    <source>
        <dbReference type="ARBA" id="ARBA00022692"/>
    </source>
</evidence>
<proteinExistence type="inferred from homology"/>
<dbReference type="EMBL" id="ASJR01000007">
    <property type="protein sequence ID" value="ERP32078.1"/>
    <property type="molecule type" value="Genomic_DNA"/>
</dbReference>
<dbReference type="InterPro" id="IPR047055">
    <property type="entry name" value="MotA-like"/>
</dbReference>
<organism evidence="11 12">
    <name type="scientific">Chitinivibrio alkaliphilus ACht1</name>
    <dbReference type="NCBI Taxonomy" id="1313304"/>
    <lineage>
        <taxon>Bacteria</taxon>
        <taxon>Pseudomonadati</taxon>
        <taxon>Fibrobacterota</taxon>
        <taxon>Chitinivibrionia</taxon>
        <taxon>Chitinivibrionales</taxon>
        <taxon>Chitinivibrionaceae</taxon>
        <taxon>Chitinivibrio</taxon>
    </lineage>
</organism>
<keyword evidence="8 9" id="KW-0472">Membrane</keyword>
<keyword evidence="6" id="KW-0283">Flagellar rotation</keyword>
<feature type="transmembrane region" description="Helical" evidence="9">
    <location>
        <begin position="180"/>
        <end position="205"/>
    </location>
</feature>
<evidence type="ECO:0000313" key="12">
    <source>
        <dbReference type="Proteomes" id="UP000017148"/>
    </source>
</evidence>
<evidence type="ECO:0000256" key="8">
    <source>
        <dbReference type="ARBA" id="ARBA00023136"/>
    </source>
</evidence>
<dbReference type="PANTHER" id="PTHR30433">
    <property type="entry name" value="CHEMOTAXIS PROTEIN MOTA"/>
    <property type="match status" value="1"/>
</dbReference>